<dbReference type="RefSeq" id="WP_108949578.1">
    <property type="nucleotide sequence ID" value="NZ_CP022187.1"/>
</dbReference>
<accession>A0A2U8GTQ0</accession>
<feature type="repeat" description="TPR" evidence="3">
    <location>
        <begin position="454"/>
        <end position="487"/>
    </location>
</feature>
<keyword evidence="2 3" id="KW-0802">TPR repeat</keyword>
<feature type="transmembrane region" description="Helical" evidence="4">
    <location>
        <begin position="372"/>
        <end position="389"/>
    </location>
</feature>
<name>A0A2U8GTQ0_9RHOO</name>
<dbReference type="InterPro" id="IPR011990">
    <property type="entry name" value="TPR-like_helical_dom_sf"/>
</dbReference>
<dbReference type="AlphaFoldDB" id="A0A2U8GTQ0"/>
<feature type="transmembrane region" description="Helical" evidence="4">
    <location>
        <begin position="76"/>
        <end position="97"/>
    </location>
</feature>
<protein>
    <recommendedName>
        <fullName evidence="7">Glycosyltransferase RgtA/B/C/D-like domain-containing protein</fullName>
    </recommendedName>
</protein>
<evidence type="ECO:0000256" key="2">
    <source>
        <dbReference type="ARBA" id="ARBA00022803"/>
    </source>
</evidence>
<gene>
    <name evidence="5" type="ORF">CEW83_12150</name>
</gene>
<evidence type="ECO:0000256" key="1">
    <source>
        <dbReference type="ARBA" id="ARBA00022737"/>
    </source>
</evidence>
<organism evidence="5 6">
    <name type="scientific">Parazoarcus communis</name>
    <dbReference type="NCBI Taxonomy" id="41977"/>
    <lineage>
        <taxon>Bacteria</taxon>
        <taxon>Pseudomonadati</taxon>
        <taxon>Pseudomonadota</taxon>
        <taxon>Betaproteobacteria</taxon>
        <taxon>Rhodocyclales</taxon>
        <taxon>Zoogloeaceae</taxon>
        <taxon>Parazoarcus</taxon>
    </lineage>
</organism>
<evidence type="ECO:0000256" key="3">
    <source>
        <dbReference type="PROSITE-ProRule" id="PRU00339"/>
    </source>
</evidence>
<dbReference type="Gene3D" id="1.25.40.10">
    <property type="entry name" value="Tetratricopeptide repeat domain"/>
    <property type="match status" value="1"/>
</dbReference>
<keyword evidence="4" id="KW-1133">Transmembrane helix</keyword>
<evidence type="ECO:0008006" key="7">
    <source>
        <dbReference type="Google" id="ProtNLM"/>
    </source>
</evidence>
<dbReference type="InterPro" id="IPR052346">
    <property type="entry name" value="O-mannosyl-transferase_TMTC"/>
</dbReference>
<evidence type="ECO:0000313" key="5">
    <source>
        <dbReference type="EMBL" id="AWI75875.1"/>
    </source>
</evidence>
<keyword evidence="4" id="KW-0472">Membrane</keyword>
<dbReference type="PANTHER" id="PTHR44227">
    <property type="match status" value="1"/>
</dbReference>
<proteinExistence type="predicted"/>
<keyword evidence="6" id="KW-1185">Reference proteome</keyword>
<dbReference type="KEGG" id="acom:CEW83_12150"/>
<dbReference type="PANTHER" id="PTHR44227:SF3">
    <property type="entry name" value="PROTEIN O-MANNOSYL-TRANSFERASE TMTC4"/>
    <property type="match status" value="1"/>
</dbReference>
<dbReference type="InterPro" id="IPR019734">
    <property type="entry name" value="TPR_rpt"/>
</dbReference>
<dbReference type="SUPFAM" id="SSF48452">
    <property type="entry name" value="TPR-like"/>
    <property type="match status" value="1"/>
</dbReference>
<keyword evidence="1" id="KW-0677">Repeat</keyword>
<dbReference type="PROSITE" id="PS50005">
    <property type="entry name" value="TPR"/>
    <property type="match status" value="1"/>
</dbReference>
<feature type="transmembrane region" description="Helical" evidence="4">
    <location>
        <begin position="167"/>
        <end position="192"/>
    </location>
</feature>
<feature type="transmembrane region" description="Helical" evidence="4">
    <location>
        <begin position="297"/>
        <end position="316"/>
    </location>
</feature>
<dbReference type="Proteomes" id="UP000244930">
    <property type="component" value="Chromosome"/>
</dbReference>
<evidence type="ECO:0000313" key="6">
    <source>
        <dbReference type="Proteomes" id="UP000244930"/>
    </source>
</evidence>
<feature type="transmembrane region" description="Helical" evidence="4">
    <location>
        <begin position="51"/>
        <end position="69"/>
    </location>
</feature>
<keyword evidence="4" id="KW-0812">Transmembrane</keyword>
<sequence length="547" mass="60107">MNKTRSLVLGLVAVFTVVLYAPFFSNPLIFDDHNLFAGGRVFDHAQNVFDFYARTFPYFTIGFIQLIFGSIEVQRAFNLMLHLANVFVLIALCSRVSSVDLSAPPSTAVWGAIAACAVFAVHPVAVYGVAYLVQRTVLFASLFSLLSLLFYWRAIEDGRYRDVVVSALFYAMAVFSKEHAILLPAVACALGIAARRPGVLPRTLLYLALCALPALRVFLSLKGLVGAVAEPGAQAVAIDLLADASAGKAASSWSISALAQAGLFFRYWYLWIVPDTGAMSIDLRAYIAGGSPGLTDVFKLVAFMACGLLGAALVFVSRRWKLAGVGILYFWISFLVEFSSVRFQEPFVLYRSYLWAPGFVMVLASLLRLLPVKGLVVLTVLACGVLFYLSEDRLHSMESEWSAWDDAARKLPAADVRGADRIFFNRGLQSIKARRIAEGVADLDRVIALSPGVRQAYEQRAEAYLRLGRYPEAVADFSHAIDLHEVGASFYGRGLAFERMGCLLAAERDYERGRTLGVLFAKMKLDELAEKRTEKGQASESEACPLR</sequence>
<evidence type="ECO:0000256" key="4">
    <source>
        <dbReference type="SAM" id="Phobius"/>
    </source>
</evidence>
<feature type="transmembrane region" description="Helical" evidence="4">
    <location>
        <begin position="322"/>
        <end position="341"/>
    </location>
</feature>
<feature type="transmembrane region" description="Helical" evidence="4">
    <location>
        <begin position="109"/>
        <end position="130"/>
    </location>
</feature>
<reference evidence="5 6" key="1">
    <citation type="submission" date="2017-06" db="EMBL/GenBank/DDBJ databases">
        <title>Azoarcus.</title>
        <authorList>
            <person name="Woo J.-H."/>
            <person name="Kim H.-S."/>
        </authorList>
    </citation>
    <scope>NUCLEOTIDE SEQUENCE [LARGE SCALE GENOMIC DNA]</scope>
    <source>
        <strain evidence="5 6">TSPY31</strain>
    </source>
</reference>
<dbReference type="EMBL" id="CP022187">
    <property type="protein sequence ID" value="AWI75875.1"/>
    <property type="molecule type" value="Genomic_DNA"/>
</dbReference>
<dbReference type="SMART" id="SM00028">
    <property type="entry name" value="TPR"/>
    <property type="match status" value="2"/>
</dbReference>
<feature type="transmembrane region" description="Helical" evidence="4">
    <location>
        <begin position="137"/>
        <end position="155"/>
    </location>
</feature>
<feature type="transmembrane region" description="Helical" evidence="4">
    <location>
        <begin position="204"/>
        <end position="221"/>
    </location>
</feature>